<dbReference type="SUPFAM" id="SSF82866">
    <property type="entry name" value="Multidrug efflux transporter AcrB transmembrane domain"/>
    <property type="match status" value="2"/>
</dbReference>
<keyword evidence="5 6" id="KW-0472">Membrane</keyword>
<protein>
    <submittedName>
        <fullName evidence="8">RND transporter</fullName>
    </submittedName>
</protein>
<feature type="transmembrane region" description="Helical" evidence="6">
    <location>
        <begin position="660"/>
        <end position="680"/>
    </location>
</feature>
<keyword evidence="3 6" id="KW-0812">Transmembrane</keyword>
<dbReference type="RefSeq" id="WP_251969203.1">
    <property type="nucleotide sequence ID" value="NZ_AP025730.1"/>
</dbReference>
<feature type="transmembrane region" description="Helical" evidence="6">
    <location>
        <begin position="715"/>
        <end position="736"/>
    </location>
</feature>
<feature type="transmembrane region" description="Helical" evidence="6">
    <location>
        <begin position="345"/>
        <end position="370"/>
    </location>
</feature>
<keyword evidence="2" id="KW-1003">Cell membrane</keyword>
<accession>A0ABN6PNL3</accession>
<dbReference type="PROSITE" id="PS50156">
    <property type="entry name" value="SSD"/>
    <property type="match status" value="1"/>
</dbReference>
<evidence type="ECO:0000256" key="3">
    <source>
        <dbReference type="ARBA" id="ARBA00022692"/>
    </source>
</evidence>
<keyword evidence="4 6" id="KW-1133">Transmembrane helix</keyword>
<evidence type="ECO:0000259" key="7">
    <source>
        <dbReference type="PROSITE" id="PS50156"/>
    </source>
</evidence>
<sequence>MHAVTAPPGRDAPGDLAGFDPRSGSLLERAVFNHRLMVVLACVLVTLLLAAMAASKLRFAASFEKMIPRSHPFIQNYLAHKDELRGLGNALRIVVANPKGDIFDPAYQATLKKVHDEVFLTPGVDRAWVKSLWAPGVRWTEVTEEGFRGGPVMPDNYDGSAAATEQLRGNIARAGIVGSLVGNDFKSSMLVVPLLDTDPTTRQRLDVQQLSQRLEQLRQRTEAGGQASVHIIGFAKLVGDLIEGLRQVALYFALAAAVAAAIIWLYTRCLRSTALVMACSFIAVVWQLGLVAALGFELDPYSILVPFLVFAIGVSHGAQKMNGIMQDIGRGAHRLVAARFTFRRLFLAGLTALLADAVGFAVLVVIDIAVIRDLAITASLGVAVLIFTNLILLPVLLSYVGVSAGAAARAVAADPPAGQSTGQSAGQPAGQPAGQLGGFDRLFEHLQSFTRRRWATATVLASAGLLLGGYAVSTRLAIGDLDLGAPELRADSRYNRDNAFVTRHYSLSSDSFAVIVKTPNEGCLKYETLVEADRLAWALQQVPGVQTTLSLANAVRQITAGSNEGAPKWLTIARNQDVLNYGAQQASVNNPDLFNTDCSVMPVIAYLADHRADTLDRVVAAADGFAKAHDAQDPGNERRFLLAAGSAGIEAATNIVVRQAWVQMLGLVYAAVIVLCFITFRSWRAVVVAVVPLVVTSVLCEALMVALGIGVKVATLPVIALGVGIGVDYALYLLSVQLAQQRAGVPLTEAYANALRFTGKVVVLVGITLAAGVATWALSPIKFQADMGILLAFMFVWNMIGAVVMIPALSHFLLRGRGE</sequence>
<evidence type="ECO:0000256" key="6">
    <source>
        <dbReference type="SAM" id="Phobius"/>
    </source>
</evidence>
<dbReference type="InterPro" id="IPR050545">
    <property type="entry name" value="Mycobact_MmpL"/>
</dbReference>
<feature type="transmembrane region" description="Helical" evidence="6">
    <location>
        <begin position="301"/>
        <end position="318"/>
    </location>
</feature>
<proteinExistence type="predicted"/>
<dbReference type="Proteomes" id="UP001057498">
    <property type="component" value="Chromosome"/>
</dbReference>
<feature type="transmembrane region" description="Helical" evidence="6">
    <location>
        <begin position="789"/>
        <end position="814"/>
    </location>
</feature>
<evidence type="ECO:0000256" key="4">
    <source>
        <dbReference type="ARBA" id="ARBA00022989"/>
    </source>
</evidence>
<feature type="transmembrane region" description="Helical" evidence="6">
    <location>
        <begin position="36"/>
        <end position="59"/>
    </location>
</feature>
<feature type="transmembrane region" description="Helical" evidence="6">
    <location>
        <begin position="687"/>
        <end position="709"/>
    </location>
</feature>
<comment type="subcellular location">
    <subcellularLocation>
        <location evidence="1">Cell membrane</location>
        <topology evidence="1">Multi-pass membrane protein</topology>
    </subcellularLocation>
</comment>
<gene>
    <name evidence="8" type="ORF">CATMQ487_28370</name>
</gene>
<feature type="transmembrane region" description="Helical" evidence="6">
    <location>
        <begin position="274"/>
        <end position="295"/>
    </location>
</feature>
<feature type="domain" description="SSD" evidence="7">
    <location>
        <begin position="281"/>
        <end position="399"/>
    </location>
</feature>
<keyword evidence="9" id="KW-1185">Reference proteome</keyword>
<dbReference type="PANTHER" id="PTHR33406:SF10">
    <property type="entry name" value="SSD DOMAIN-CONTAINING PROTEIN"/>
    <property type="match status" value="1"/>
</dbReference>
<evidence type="ECO:0000256" key="5">
    <source>
        <dbReference type="ARBA" id="ARBA00023136"/>
    </source>
</evidence>
<feature type="transmembrane region" description="Helical" evidence="6">
    <location>
        <begin position="376"/>
        <end position="400"/>
    </location>
</feature>
<dbReference type="InterPro" id="IPR000731">
    <property type="entry name" value="SSD"/>
</dbReference>
<evidence type="ECO:0000313" key="9">
    <source>
        <dbReference type="Proteomes" id="UP001057498"/>
    </source>
</evidence>
<reference evidence="8" key="1">
    <citation type="submission" date="2022-04" db="EMBL/GenBank/DDBJ databases">
        <title>Whole genome sequence of Sphaerotilus sp. FB-5.</title>
        <authorList>
            <person name="Takeda M."/>
            <person name="Narihara S."/>
            <person name="Akimoto M."/>
            <person name="Akimoto R."/>
            <person name="Nishiyashiki S."/>
            <person name="Murakami T."/>
        </authorList>
    </citation>
    <scope>NUCLEOTIDE SEQUENCE</scope>
    <source>
        <strain evidence="8">FB-5</strain>
    </source>
</reference>
<dbReference type="EMBL" id="AP025730">
    <property type="protein sequence ID" value="BDI05867.1"/>
    <property type="molecule type" value="Genomic_DNA"/>
</dbReference>
<dbReference type="PANTHER" id="PTHR33406">
    <property type="entry name" value="MEMBRANE PROTEIN MJ1562-RELATED"/>
    <property type="match status" value="1"/>
</dbReference>
<feature type="transmembrane region" description="Helical" evidence="6">
    <location>
        <begin position="757"/>
        <end position="777"/>
    </location>
</feature>
<feature type="transmembrane region" description="Helical" evidence="6">
    <location>
        <begin position="248"/>
        <end position="267"/>
    </location>
</feature>
<feature type="transmembrane region" description="Helical" evidence="6">
    <location>
        <begin position="454"/>
        <end position="472"/>
    </location>
</feature>
<evidence type="ECO:0000313" key="8">
    <source>
        <dbReference type="EMBL" id="BDI05867.1"/>
    </source>
</evidence>
<evidence type="ECO:0000256" key="2">
    <source>
        <dbReference type="ARBA" id="ARBA00022475"/>
    </source>
</evidence>
<dbReference type="Pfam" id="PF03176">
    <property type="entry name" value="MMPL"/>
    <property type="match status" value="1"/>
</dbReference>
<name>A0ABN6PNL3_9BURK</name>
<dbReference type="InterPro" id="IPR004869">
    <property type="entry name" value="MMPL_dom"/>
</dbReference>
<organism evidence="8 9">
    <name type="scientific">Sphaerotilus microaerophilus</name>
    <dbReference type="NCBI Taxonomy" id="2914710"/>
    <lineage>
        <taxon>Bacteria</taxon>
        <taxon>Pseudomonadati</taxon>
        <taxon>Pseudomonadota</taxon>
        <taxon>Betaproteobacteria</taxon>
        <taxon>Burkholderiales</taxon>
        <taxon>Sphaerotilaceae</taxon>
        <taxon>Sphaerotilus</taxon>
    </lineage>
</organism>
<evidence type="ECO:0000256" key="1">
    <source>
        <dbReference type="ARBA" id="ARBA00004651"/>
    </source>
</evidence>
<dbReference type="Gene3D" id="1.20.1640.10">
    <property type="entry name" value="Multidrug efflux transporter AcrB transmembrane domain"/>
    <property type="match status" value="2"/>
</dbReference>